<dbReference type="InterPro" id="IPR013708">
    <property type="entry name" value="Shikimate_DH-bd_N"/>
</dbReference>
<feature type="domain" description="Quinate/shikimate 5-dehydrogenase/glutamyl-tRNA reductase" evidence="9">
    <location>
        <begin position="116"/>
        <end position="192"/>
    </location>
</feature>
<protein>
    <recommendedName>
        <fullName evidence="2 8">Shikimate dehydrogenase (NADP(+))</fullName>
        <shortName evidence="8">SDH</shortName>
        <ecNumber evidence="2 8">1.1.1.25</ecNumber>
    </recommendedName>
</protein>
<dbReference type="NCBIfam" id="TIGR00507">
    <property type="entry name" value="aroE"/>
    <property type="match status" value="1"/>
</dbReference>
<feature type="binding site" evidence="8">
    <location>
        <position position="61"/>
    </location>
    <ligand>
        <name>shikimate</name>
        <dbReference type="ChEBI" id="CHEBI:36208"/>
    </ligand>
</feature>
<feature type="binding site" evidence="8">
    <location>
        <begin position="126"/>
        <end position="130"/>
    </location>
    <ligand>
        <name>NADP(+)</name>
        <dbReference type="ChEBI" id="CHEBI:58349"/>
    </ligand>
</feature>
<dbReference type="InterPro" id="IPR006151">
    <property type="entry name" value="Shikm_DH/Glu-tRNA_Rdtase"/>
</dbReference>
<dbReference type="GO" id="GO:0008652">
    <property type="term" value="P:amino acid biosynthetic process"/>
    <property type="evidence" value="ECO:0007669"/>
    <property type="project" value="UniProtKB-KW"/>
</dbReference>
<dbReference type="Proteomes" id="UP000244441">
    <property type="component" value="Chromosome"/>
</dbReference>
<dbReference type="Gene3D" id="3.40.50.10860">
    <property type="entry name" value="Leucine Dehydrogenase, chain A, domain 1"/>
    <property type="match status" value="1"/>
</dbReference>
<dbReference type="HAMAP" id="MF_00222">
    <property type="entry name" value="Shikimate_DH_AroE"/>
    <property type="match status" value="1"/>
</dbReference>
<feature type="binding site" evidence="8">
    <location>
        <position position="245"/>
    </location>
    <ligand>
        <name>shikimate</name>
        <dbReference type="ChEBI" id="CHEBI:36208"/>
    </ligand>
</feature>
<dbReference type="CDD" id="cd01065">
    <property type="entry name" value="NAD_bind_Shikimate_DH"/>
    <property type="match status" value="1"/>
</dbReference>
<dbReference type="GO" id="GO:0050661">
    <property type="term" value="F:NADP binding"/>
    <property type="evidence" value="ECO:0007669"/>
    <property type="project" value="InterPro"/>
</dbReference>
<dbReference type="SUPFAM" id="SSF51735">
    <property type="entry name" value="NAD(P)-binding Rossmann-fold domains"/>
    <property type="match status" value="1"/>
</dbReference>
<feature type="active site" description="Proton acceptor" evidence="8">
    <location>
        <position position="65"/>
    </location>
</feature>
<dbReference type="InterPro" id="IPR041121">
    <property type="entry name" value="SDH_C"/>
</dbReference>
<dbReference type="PANTHER" id="PTHR21089:SF1">
    <property type="entry name" value="BIFUNCTIONAL 3-DEHYDROQUINATE DEHYDRATASE_SHIKIMATE DEHYDROGENASE, CHLOROPLASTIC"/>
    <property type="match status" value="1"/>
</dbReference>
<reference evidence="12 13" key="1">
    <citation type="submission" date="2018-01" db="EMBL/GenBank/DDBJ databases">
        <title>Genome sequence of a Cantenovulum-like bacteria.</title>
        <authorList>
            <person name="Tan W.R."/>
            <person name="Lau N.-S."/>
            <person name="Go F."/>
            <person name="Amirul A.-A.A."/>
        </authorList>
    </citation>
    <scope>NUCLEOTIDE SEQUENCE [LARGE SCALE GENOMIC DNA]</scope>
    <source>
        <strain evidence="12 13">CCB-QB4</strain>
    </source>
</reference>
<evidence type="ECO:0000313" key="13">
    <source>
        <dbReference type="Proteomes" id="UP000244441"/>
    </source>
</evidence>
<feature type="domain" description="Shikimate dehydrogenase substrate binding N-terminal" evidence="10">
    <location>
        <begin position="6"/>
        <end position="88"/>
    </location>
</feature>
<dbReference type="UniPathway" id="UPA00053">
    <property type="reaction ID" value="UER00087"/>
</dbReference>
<keyword evidence="5 8" id="KW-0560">Oxidoreductase</keyword>
<dbReference type="InterPro" id="IPR036291">
    <property type="entry name" value="NAD(P)-bd_dom_sf"/>
</dbReference>
<evidence type="ECO:0000256" key="7">
    <source>
        <dbReference type="ARBA" id="ARBA00049442"/>
    </source>
</evidence>
<sequence>MNKYTVFGNPIEQSKSPQIHQAFAAQFDMQLDYDKRLAEIGEFKAAVDRLRSQGGKGANVTAPFKGDAFDMADNLTELAKLSEAVNTLTLNDDGTINGDTTDGPGLVLDLTIHKAPIKGARILLIGAGGAARGVLKPLLDCQPQQVVVCNRTHSRAQALAEKFSQFGNVVALQADELETQGYDLVINSSSSSLTFELPPVPATIFNSQTFAYDMSYKNQDTTFVTWAKDNNVATAIDGLGMLIGQAAESFYIWHGKKPDVRKVLTEMRDQLTQ</sequence>
<dbReference type="EC" id="1.1.1.25" evidence="2 8"/>
<keyword evidence="3 8" id="KW-0028">Amino-acid biosynthesis</keyword>
<feature type="binding site" evidence="8">
    <location>
        <position position="216"/>
    </location>
    <ligand>
        <name>shikimate</name>
        <dbReference type="ChEBI" id="CHEBI:36208"/>
    </ligand>
</feature>
<dbReference type="Pfam" id="PF08501">
    <property type="entry name" value="Shikimate_dh_N"/>
    <property type="match status" value="1"/>
</dbReference>
<comment type="catalytic activity">
    <reaction evidence="7 8">
        <text>shikimate + NADP(+) = 3-dehydroshikimate + NADPH + H(+)</text>
        <dbReference type="Rhea" id="RHEA:17737"/>
        <dbReference type="ChEBI" id="CHEBI:15378"/>
        <dbReference type="ChEBI" id="CHEBI:16630"/>
        <dbReference type="ChEBI" id="CHEBI:36208"/>
        <dbReference type="ChEBI" id="CHEBI:57783"/>
        <dbReference type="ChEBI" id="CHEBI:58349"/>
        <dbReference type="EC" id="1.1.1.25"/>
    </reaction>
</comment>
<gene>
    <name evidence="8" type="primary">aroE</name>
    <name evidence="12" type="ORF">C2869_07920</name>
</gene>
<dbReference type="Pfam" id="PF01488">
    <property type="entry name" value="Shikimate_DH"/>
    <property type="match status" value="1"/>
</dbReference>
<comment type="subunit">
    <text evidence="8">Homodimer.</text>
</comment>
<feature type="binding site" evidence="8">
    <location>
        <begin position="150"/>
        <end position="155"/>
    </location>
    <ligand>
        <name>NADP(+)</name>
        <dbReference type="ChEBI" id="CHEBI:58349"/>
    </ligand>
</feature>
<dbReference type="FunFam" id="3.40.50.10860:FF:000006">
    <property type="entry name" value="Shikimate dehydrogenase (NADP(+))"/>
    <property type="match status" value="1"/>
</dbReference>
<comment type="pathway">
    <text evidence="1 8">Metabolic intermediate biosynthesis; chorismate biosynthesis; chorismate from D-erythrose 4-phosphate and phosphoenolpyruvate: step 4/7.</text>
</comment>
<dbReference type="InterPro" id="IPR022893">
    <property type="entry name" value="Shikimate_DH_fam"/>
</dbReference>
<dbReference type="SUPFAM" id="SSF53223">
    <property type="entry name" value="Aminoacid dehydrogenase-like, N-terminal domain"/>
    <property type="match status" value="1"/>
</dbReference>
<dbReference type="RefSeq" id="WP_108602423.1">
    <property type="nucleotide sequence ID" value="NZ_CP026604.1"/>
</dbReference>
<organism evidence="12 13">
    <name type="scientific">Saccharobesus litoralis</name>
    <dbReference type="NCBI Taxonomy" id="2172099"/>
    <lineage>
        <taxon>Bacteria</taxon>
        <taxon>Pseudomonadati</taxon>
        <taxon>Pseudomonadota</taxon>
        <taxon>Gammaproteobacteria</taxon>
        <taxon>Alteromonadales</taxon>
        <taxon>Alteromonadaceae</taxon>
        <taxon>Saccharobesus</taxon>
    </lineage>
</organism>
<evidence type="ECO:0000259" key="11">
    <source>
        <dbReference type="Pfam" id="PF18317"/>
    </source>
</evidence>
<dbReference type="AlphaFoldDB" id="A0A2S0VQ85"/>
<evidence type="ECO:0000259" key="10">
    <source>
        <dbReference type="Pfam" id="PF08501"/>
    </source>
</evidence>
<evidence type="ECO:0000256" key="2">
    <source>
        <dbReference type="ARBA" id="ARBA00012962"/>
    </source>
</evidence>
<dbReference type="FunFam" id="3.40.50.720:FF:000104">
    <property type="entry name" value="Shikimate dehydrogenase (NADP(+))"/>
    <property type="match status" value="1"/>
</dbReference>
<dbReference type="GO" id="GO:0009073">
    <property type="term" value="P:aromatic amino acid family biosynthetic process"/>
    <property type="evidence" value="ECO:0007669"/>
    <property type="project" value="UniProtKB-KW"/>
</dbReference>
<dbReference type="PANTHER" id="PTHR21089">
    <property type="entry name" value="SHIKIMATE DEHYDROGENASE"/>
    <property type="match status" value="1"/>
</dbReference>
<feature type="binding site" evidence="8">
    <location>
        <position position="102"/>
    </location>
    <ligand>
        <name>shikimate</name>
        <dbReference type="ChEBI" id="CHEBI:36208"/>
    </ligand>
</feature>
<feature type="binding site" evidence="8">
    <location>
        <position position="77"/>
    </location>
    <ligand>
        <name>NADP(+)</name>
        <dbReference type="ChEBI" id="CHEBI:58349"/>
    </ligand>
</feature>
<keyword evidence="13" id="KW-1185">Reference proteome</keyword>
<evidence type="ECO:0000256" key="1">
    <source>
        <dbReference type="ARBA" id="ARBA00004871"/>
    </source>
</evidence>
<feature type="binding site" evidence="8">
    <location>
        <position position="214"/>
    </location>
    <ligand>
        <name>NADP(+)</name>
        <dbReference type="ChEBI" id="CHEBI:58349"/>
    </ligand>
</feature>
<evidence type="ECO:0000259" key="9">
    <source>
        <dbReference type="Pfam" id="PF01488"/>
    </source>
</evidence>
<evidence type="ECO:0000256" key="5">
    <source>
        <dbReference type="ARBA" id="ARBA00023002"/>
    </source>
</evidence>
<dbReference type="InterPro" id="IPR011342">
    <property type="entry name" value="Shikimate_DH"/>
</dbReference>
<evidence type="ECO:0000313" key="12">
    <source>
        <dbReference type="EMBL" id="AWB66359.1"/>
    </source>
</evidence>
<comment type="function">
    <text evidence="8">Involved in the biosynthesis of the chorismate, which leads to the biosynthesis of aromatic amino acids. Catalyzes the reversible NADPH linked reduction of 3-dehydroshikimate (DHSA) to yield shikimate (SA).</text>
</comment>
<accession>A0A2S0VQ85</accession>
<keyword evidence="4 8" id="KW-0521">NADP</keyword>
<feature type="domain" description="SDH C-terminal" evidence="11">
    <location>
        <begin position="238"/>
        <end position="264"/>
    </location>
</feature>
<dbReference type="GO" id="GO:0009423">
    <property type="term" value="P:chorismate biosynthetic process"/>
    <property type="evidence" value="ECO:0007669"/>
    <property type="project" value="UniProtKB-UniRule"/>
</dbReference>
<dbReference type="NCBIfam" id="NF001310">
    <property type="entry name" value="PRK00258.1-2"/>
    <property type="match status" value="1"/>
</dbReference>
<evidence type="ECO:0000256" key="8">
    <source>
        <dbReference type="HAMAP-Rule" id="MF_00222"/>
    </source>
</evidence>
<name>A0A2S0VQ85_9ALTE</name>
<feature type="binding site" evidence="8">
    <location>
        <position position="86"/>
    </location>
    <ligand>
        <name>shikimate</name>
        <dbReference type="ChEBI" id="CHEBI:36208"/>
    </ligand>
</feature>
<dbReference type="KEGG" id="cate:C2869_07920"/>
<dbReference type="Pfam" id="PF18317">
    <property type="entry name" value="SDH_C"/>
    <property type="match status" value="1"/>
</dbReference>
<dbReference type="GO" id="GO:0004764">
    <property type="term" value="F:shikimate 3-dehydrogenase (NADP+) activity"/>
    <property type="evidence" value="ECO:0007669"/>
    <property type="project" value="UniProtKB-UniRule"/>
</dbReference>
<feature type="binding site" evidence="8">
    <location>
        <position position="238"/>
    </location>
    <ligand>
        <name>NADP(+)</name>
        <dbReference type="ChEBI" id="CHEBI:58349"/>
    </ligand>
</feature>
<dbReference type="EMBL" id="CP026604">
    <property type="protein sequence ID" value="AWB66359.1"/>
    <property type="molecule type" value="Genomic_DNA"/>
</dbReference>
<proteinExistence type="inferred from homology"/>
<evidence type="ECO:0000256" key="3">
    <source>
        <dbReference type="ARBA" id="ARBA00022605"/>
    </source>
</evidence>
<keyword evidence="6 8" id="KW-0057">Aromatic amino acid biosynthesis</keyword>
<dbReference type="Gene3D" id="3.40.50.720">
    <property type="entry name" value="NAD(P)-binding Rossmann-like Domain"/>
    <property type="match status" value="1"/>
</dbReference>
<dbReference type="GO" id="GO:0019632">
    <property type="term" value="P:shikimate metabolic process"/>
    <property type="evidence" value="ECO:0007669"/>
    <property type="project" value="InterPro"/>
</dbReference>
<comment type="similarity">
    <text evidence="8">Belongs to the shikimate dehydrogenase family.</text>
</comment>
<dbReference type="GO" id="GO:0005829">
    <property type="term" value="C:cytosol"/>
    <property type="evidence" value="ECO:0007669"/>
    <property type="project" value="TreeGrafter"/>
</dbReference>
<evidence type="ECO:0000256" key="6">
    <source>
        <dbReference type="ARBA" id="ARBA00023141"/>
    </source>
</evidence>
<feature type="binding site" evidence="8">
    <location>
        <begin position="14"/>
        <end position="16"/>
    </location>
    <ligand>
        <name>shikimate</name>
        <dbReference type="ChEBI" id="CHEBI:36208"/>
    </ligand>
</feature>
<evidence type="ECO:0000256" key="4">
    <source>
        <dbReference type="ARBA" id="ARBA00022857"/>
    </source>
</evidence>
<dbReference type="InterPro" id="IPR046346">
    <property type="entry name" value="Aminoacid_DH-like_N_sf"/>
</dbReference>
<dbReference type="OrthoDB" id="9776868at2"/>